<name>A0AAU9X2S2_9CNID</name>
<dbReference type="InterPro" id="IPR001202">
    <property type="entry name" value="WW_dom"/>
</dbReference>
<dbReference type="Pfam" id="PF17907">
    <property type="entry name" value="AWS"/>
    <property type="match status" value="1"/>
</dbReference>
<feature type="region of interest" description="Disordered" evidence="11">
    <location>
        <begin position="785"/>
        <end position="911"/>
    </location>
</feature>
<proteinExistence type="predicted"/>
<dbReference type="Proteomes" id="UP001159428">
    <property type="component" value="Unassembled WGS sequence"/>
</dbReference>
<feature type="region of interest" description="Disordered" evidence="11">
    <location>
        <begin position="574"/>
        <end position="691"/>
    </location>
</feature>
<feature type="region of interest" description="Disordered" evidence="11">
    <location>
        <begin position="999"/>
        <end position="1024"/>
    </location>
</feature>
<dbReference type="PROSITE" id="PS50020">
    <property type="entry name" value="WW_DOMAIN_2"/>
    <property type="match status" value="1"/>
</dbReference>
<evidence type="ECO:0000259" key="15">
    <source>
        <dbReference type="PROSITE" id="PS51215"/>
    </source>
</evidence>
<comment type="subcellular location">
    <subcellularLocation>
        <location evidence="2">Chromosome</location>
    </subcellularLocation>
    <subcellularLocation>
        <location evidence="1">Nucleus</location>
    </subcellularLocation>
</comment>
<keyword evidence="10" id="KW-0539">Nucleus</keyword>
<evidence type="ECO:0000256" key="6">
    <source>
        <dbReference type="ARBA" id="ARBA00022679"/>
    </source>
</evidence>
<feature type="compositionally biased region" description="Polar residues" evidence="11">
    <location>
        <begin position="664"/>
        <end position="691"/>
    </location>
</feature>
<dbReference type="InterPro" id="IPR006560">
    <property type="entry name" value="AWS_dom"/>
</dbReference>
<gene>
    <name evidence="16" type="ORF">PMEA_00015822</name>
</gene>
<dbReference type="PROSITE" id="PS50280">
    <property type="entry name" value="SET"/>
    <property type="match status" value="1"/>
</dbReference>
<evidence type="ECO:0000256" key="5">
    <source>
        <dbReference type="ARBA" id="ARBA00022603"/>
    </source>
</evidence>
<feature type="region of interest" description="Disordered" evidence="11">
    <location>
        <begin position="1"/>
        <end position="37"/>
    </location>
</feature>
<dbReference type="PROSITE" id="PS01159">
    <property type="entry name" value="WW_DOMAIN_1"/>
    <property type="match status" value="1"/>
</dbReference>
<feature type="region of interest" description="Disordered" evidence="11">
    <location>
        <begin position="504"/>
        <end position="528"/>
    </location>
</feature>
<dbReference type="GO" id="GO:0005694">
    <property type="term" value="C:chromosome"/>
    <property type="evidence" value="ECO:0007669"/>
    <property type="project" value="UniProtKB-SubCell"/>
</dbReference>
<evidence type="ECO:0000256" key="10">
    <source>
        <dbReference type="ARBA" id="ARBA00023242"/>
    </source>
</evidence>
<evidence type="ECO:0000259" key="12">
    <source>
        <dbReference type="PROSITE" id="PS50020"/>
    </source>
</evidence>
<evidence type="ECO:0000313" key="17">
    <source>
        <dbReference type="Proteomes" id="UP001159428"/>
    </source>
</evidence>
<feature type="domain" description="AWS" evidence="15">
    <location>
        <begin position="61"/>
        <end position="112"/>
    </location>
</feature>
<feature type="region of interest" description="Disordered" evidence="11">
    <location>
        <begin position="415"/>
        <end position="444"/>
    </location>
</feature>
<dbReference type="EMBL" id="CALNXJ010000028">
    <property type="protein sequence ID" value="CAH3134323.1"/>
    <property type="molecule type" value="Genomic_DNA"/>
</dbReference>
<dbReference type="SMART" id="SM00508">
    <property type="entry name" value="PostSET"/>
    <property type="match status" value="1"/>
</dbReference>
<feature type="compositionally biased region" description="Polar residues" evidence="11">
    <location>
        <begin position="416"/>
        <end position="430"/>
    </location>
</feature>
<dbReference type="PROSITE" id="PS51215">
    <property type="entry name" value="AWS"/>
    <property type="match status" value="1"/>
</dbReference>
<feature type="compositionally biased region" description="Basic and acidic residues" evidence="11">
    <location>
        <begin position="1059"/>
        <end position="1071"/>
    </location>
</feature>
<keyword evidence="4" id="KW-0158">Chromosome</keyword>
<dbReference type="SMART" id="SM00317">
    <property type="entry name" value="SET"/>
    <property type="match status" value="1"/>
</dbReference>
<evidence type="ECO:0000259" key="14">
    <source>
        <dbReference type="PROSITE" id="PS50868"/>
    </source>
</evidence>
<evidence type="ECO:0000256" key="9">
    <source>
        <dbReference type="ARBA" id="ARBA00023163"/>
    </source>
</evidence>
<feature type="domain" description="SET" evidence="13">
    <location>
        <begin position="114"/>
        <end position="231"/>
    </location>
</feature>
<keyword evidence="7" id="KW-0949">S-adenosyl-L-methionine</keyword>
<evidence type="ECO:0000256" key="7">
    <source>
        <dbReference type="ARBA" id="ARBA00022691"/>
    </source>
</evidence>
<dbReference type="InterPro" id="IPR044437">
    <property type="entry name" value="SETD2/Set2_SET"/>
</dbReference>
<keyword evidence="6" id="KW-0808">Transferase</keyword>
<feature type="domain" description="Post-SET" evidence="14">
    <location>
        <begin position="238"/>
        <end position="254"/>
    </location>
</feature>
<dbReference type="EC" id="2.1.1.359" evidence="3"/>
<dbReference type="Pfam" id="PF00397">
    <property type="entry name" value="WW"/>
    <property type="match status" value="1"/>
</dbReference>
<feature type="compositionally biased region" description="Pro residues" evidence="11">
    <location>
        <begin position="857"/>
        <end position="870"/>
    </location>
</feature>
<dbReference type="Pfam" id="PF00856">
    <property type="entry name" value="SET"/>
    <property type="match status" value="1"/>
</dbReference>
<feature type="domain" description="WW" evidence="12">
    <location>
        <begin position="1019"/>
        <end position="1052"/>
    </location>
</feature>
<evidence type="ECO:0000256" key="3">
    <source>
        <dbReference type="ARBA" id="ARBA00012178"/>
    </source>
</evidence>
<dbReference type="InterPro" id="IPR038190">
    <property type="entry name" value="SRI_sf"/>
</dbReference>
<dbReference type="CDD" id="cd00201">
    <property type="entry name" value="WW"/>
    <property type="match status" value="1"/>
</dbReference>
<sequence length="1234" mass="138096">MTTEERSDNSGHTDDSGSDSDEDVSGEHVISSTEECQPPYYEHIEENEYLFDRKKKVNKEVRRMQCDCTLDPDDPFSNGCGEDCLNRLLMIECNSRCACGEMCSNKRFQQGCKVKVEVFKTEKKGWGLRTLEDLESNQFVMEYCGEVMNYKDFQERAERYDRENRRHYYFMTLRADELIDATYKGNLSRFINHSCDSNCETQKWTVHGLLRIGFFTQRPIPAGAELTFDYKLQRYGKVAQICHCEAPNCRGFIGGDKQTPLKNTVERITTPPITSSPRRRRKKQTRNLSNEFDDMTLEDEVEKLLGDHRGLVHSDQALRLSRLMVRAETMEQRIMLLKILQHTTDQSCLKGFLRYQGLSLLWSWMVDGGGKKMKLQLELLETLKCLPIATKNQLEDSKVIKVVRKWASSFCPTVEAGSSSGQESHGNSPADSECTAGTEDNDDENQQLAKSIDGDKKAIGSLVLFERQSSVKDQSDDESLDAEVASFIVDKTLDSRTIKNKLLPENFEKSPDDLSEDDLRSEDERLPESGIGLKANELLKSWSSLKEVYRIPKKTATPAKQDRVAELLVVASPAGRTPIENIGSPGKLDAIMKSLQDSPKPLYPSESRTPPVSQGFSTCSEDTEMPQDSSSATPPSKTGDFSALEFGEDVDTQADSTPDKGEGTHSSSRVSDSVEVTQKQDSKSQNMMQTFGYQQRMSVSVEHGMGSFQHKPGRSKKKKKKWNQLQNFFQQQGRNPQGLVDKNAGNFNVNPQTNLRPQQGAATQWRGQSQNPPATFQMGNQFFCSSGPAVGQDQGPRPQSIVSGSFVGNFSQQPPPLPNFNVPPPNMSPMEFFRKVPPPNIRPQTHPMIPQQLQPNPLIPPPQQVPPPPLQSSQSQFFPPSQPTPSYTRLPPPPPFQANVTTPPTTQFSHSNPNPIQQQFPQSIQAAFPPQQNQFQFNTPPPNLNIAAAQQGNSAGNIPGPLQQVTGPTESVPHPELGSLSVQTGAVTTSMSDAFECREGFPSDSEPCTPSPVKHKPPGHLPPHWKSATDSQGKVYYYHALTRKTQWDVPSWDSSPSSEEEHPYIVPEPDHTSISAHSYVDMDEDSPPKPKIKKLAKAPTTPPETPPESPTLTYTTAPADTTAHRRGDHLLRDGTSSSSSSHQSKNRELFRMKLSNVVVNCLNPFFKVDCKSGRILNTDDFKYLARKLTHGILNKEMSHLKEDDSLQCNDSVKIKTKEYIKNYMKKFGAEYKRS</sequence>
<dbReference type="CDD" id="cd19172">
    <property type="entry name" value="SET_SETD2"/>
    <property type="match status" value="1"/>
</dbReference>
<feature type="compositionally biased region" description="Pro residues" evidence="11">
    <location>
        <begin position="1100"/>
        <end position="1109"/>
    </location>
</feature>
<feature type="compositionally biased region" description="Polar residues" evidence="11">
    <location>
        <begin position="606"/>
        <end position="636"/>
    </location>
</feature>
<dbReference type="InterPro" id="IPR046341">
    <property type="entry name" value="SET_dom_sf"/>
</dbReference>
<dbReference type="SMART" id="SM00456">
    <property type="entry name" value="WW"/>
    <property type="match status" value="1"/>
</dbReference>
<dbReference type="SUPFAM" id="SSF51045">
    <property type="entry name" value="WW domain"/>
    <property type="match status" value="1"/>
</dbReference>
<feature type="compositionally biased region" description="Polar residues" evidence="11">
    <location>
        <begin position="898"/>
        <end position="911"/>
    </location>
</feature>
<keyword evidence="17" id="KW-1185">Reference proteome</keyword>
<keyword evidence="8" id="KW-0805">Transcription regulation</keyword>
<dbReference type="PANTHER" id="PTHR46711:SF1">
    <property type="entry name" value="HISTONE-LYSINE N-METHYLTRANSFERASE SETD2"/>
    <property type="match status" value="1"/>
</dbReference>
<comment type="caution">
    <text evidence="16">The sequence shown here is derived from an EMBL/GenBank/DDBJ whole genome shotgun (WGS) entry which is preliminary data.</text>
</comment>
<feature type="compositionally biased region" description="Pro residues" evidence="11">
    <location>
        <begin position="813"/>
        <end position="827"/>
    </location>
</feature>
<accession>A0AAU9X2S2</accession>
<dbReference type="GO" id="GO:0140955">
    <property type="term" value="F:histone H3K36 trimethyltransferase activity"/>
    <property type="evidence" value="ECO:0007669"/>
    <property type="project" value="UniProtKB-EC"/>
</dbReference>
<dbReference type="PROSITE" id="PS50868">
    <property type="entry name" value="POST_SET"/>
    <property type="match status" value="1"/>
</dbReference>
<dbReference type="SUPFAM" id="SSF82199">
    <property type="entry name" value="SET domain"/>
    <property type="match status" value="1"/>
</dbReference>
<dbReference type="GO" id="GO:0005634">
    <property type="term" value="C:nucleus"/>
    <property type="evidence" value="ECO:0007669"/>
    <property type="project" value="UniProtKB-SubCell"/>
</dbReference>
<feature type="compositionally biased region" description="Low complexity" evidence="11">
    <location>
        <begin position="1110"/>
        <end position="1120"/>
    </location>
</feature>
<protein>
    <recommendedName>
        <fullName evidence="3">[histone H3]-lysine(36) N-trimethyltransferase</fullName>
        <ecNumber evidence="3">2.1.1.359</ecNumber>
    </recommendedName>
</protein>
<dbReference type="InterPro" id="IPR001214">
    <property type="entry name" value="SET_dom"/>
</dbReference>
<evidence type="ECO:0000259" key="13">
    <source>
        <dbReference type="PROSITE" id="PS50280"/>
    </source>
</evidence>
<evidence type="ECO:0000256" key="8">
    <source>
        <dbReference type="ARBA" id="ARBA00023015"/>
    </source>
</evidence>
<evidence type="ECO:0000256" key="2">
    <source>
        <dbReference type="ARBA" id="ARBA00004286"/>
    </source>
</evidence>
<dbReference type="Gene3D" id="1.10.1740.100">
    <property type="entry name" value="Set2, Rpb1 interacting domain"/>
    <property type="match status" value="1"/>
</dbReference>
<dbReference type="Gene3D" id="2.20.70.10">
    <property type="match status" value="1"/>
</dbReference>
<feature type="region of interest" description="Disordered" evidence="11">
    <location>
        <begin position="1048"/>
        <end position="1120"/>
    </location>
</feature>
<dbReference type="PANTHER" id="PTHR46711">
    <property type="entry name" value="HISTONE-LYSINE N-METHYLTRANSFERASE SETD2"/>
    <property type="match status" value="1"/>
</dbReference>
<dbReference type="GO" id="GO:0032259">
    <property type="term" value="P:methylation"/>
    <property type="evidence" value="ECO:0007669"/>
    <property type="project" value="UniProtKB-KW"/>
</dbReference>
<evidence type="ECO:0000256" key="4">
    <source>
        <dbReference type="ARBA" id="ARBA00022454"/>
    </source>
</evidence>
<dbReference type="Pfam" id="PF08236">
    <property type="entry name" value="SRI"/>
    <property type="match status" value="1"/>
</dbReference>
<dbReference type="InterPro" id="IPR036020">
    <property type="entry name" value="WW_dom_sf"/>
</dbReference>
<organism evidence="16 17">
    <name type="scientific">Pocillopora meandrina</name>
    <dbReference type="NCBI Taxonomy" id="46732"/>
    <lineage>
        <taxon>Eukaryota</taxon>
        <taxon>Metazoa</taxon>
        <taxon>Cnidaria</taxon>
        <taxon>Anthozoa</taxon>
        <taxon>Hexacorallia</taxon>
        <taxon>Scleractinia</taxon>
        <taxon>Astrocoeniina</taxon>
        <taxon>Pocilloporidae</taxon>
        <taxon>Pocillopora</taxon>
    </lineage>
</organism>
<reference evidence="16 17" key="1">
    <citation type="submission" date="2022-05" db="EMBL/GenBank/DDBJ databases">
        <authorList>
            <consortium name="Genoscope - CEA"/>
            <person name="William W."/>
        </authorList>
    </citation>
    <scope>NUCLEOTIDE SEQUENCE [LARGE SCALE GENOMIC DNA]</scope>
</reference>
<feature type="region of interest" description="Disordered" evidence="11">
    <location>
        <begin position="268"/>
        <end position="290"/>
    </location>
</feature>
<dbReference type="InterPro" id="IPR013257">
    <property type="entry name" value="SRI"/>
</dbReference>
<dbReference type="GO" id="GO:0006355">
    <property type="term" value="P:regulation of DNA-templated transcription"/>
    <property type="evidence" value="ECO:0007669"/>
    <property type="project" value="InterPro"/>
</dbReference>
<evidence type="ECO:0000256" key="11">
    <source>
        <dbReference type="SAM" id="MobiDB-lite"/>
    </source>
</evidence>
<dbReference type="InterPro" id="IPR042294">
    <property type="entry name" value="SETD2_animal"/>
</dbReference>
<keyword evidence="5" id="KW-0489">Methyltransferase</keyword>
<dbReference type="InterPro" id="IPR003616">
    <property type="entry name" value="Post-SET_dom"/>
</dbReference>
<feature type="compositionally biased region" description="Basic and acidic residues" evidence="11">
    <location>
        <begin position="1"/>
        <end position="15"/>
    </location>
</feature>
<dbReference type="AlphaFoldDB" id="A0AAU9X2S2"/>
<keyword evidence="9" id="KW-0804">Transcription</keyword>
<evidence type="ECO:0000313" key="16">
    <source>
        <dbReference type="EMBL" id="CAH3134323.1"/>
    </source>
</evidence>
<feature type="compositionally biased region" description="Polar residues" evidence="11">
    <location>
        <begin position="800"/>
        <end position="812"/>
    </location>
</feature>
<evidence type="ECO:0000256" key="1">
    <source>
        <dbReference type="ARBA" id="ARBA00004123"/>
    </source>
</evidence>
<dbReference type="SMART" id="SM00570">
    <property type="entry name" value="AWS"/>
    <property type="match status" value="1"/>
</dbReference>
<dbReference type="Gene3D" id="2.170.270.10">
    <property type="entry name" value="SET domain"/>
    <property type="match status" value="1"/>
</dbReference>